<comment type="subcellular location">
    <subcellularLocation>
        <location evidence="1">Nucleus</location>
    </subcellularLocation>
</comment>
<feature type="compositionally biased region" description="Basic and acidic residues" evidence="5">
    <location>
        <begin position="25"/>
        <end position="43"/>
    </location>
</feature>
<dbReference type="CDD" id="cd12455">
    <property type="entry name" value="RRM_like_Smg4_UPF3"/>
    <property type="match status" value="1"/>
</dbReference>
<dbReference type="InterPro" id="IPR039722">
    <property type="entry name" value="Upf3"/>
</dbReference>
<dbReference type="PANTHER" id="PTHR13112:SF0">
    <property type="entry name" value="FI21285P1"/>
    <property type="match status" value="1"/>
</dbReference>
<feature type="compositionally biased region" description="Basic and acidic residues" evidence="5">
    <location>
        <begin position="571"/>
        <end position="602"/>
    </location>
</feature>
<feature type="compositionally biased region" description="Basic and acidic residues" evidence="5">
    <location>
        <begin position="653"/>
        <end position="664"/>
    </location>
</feature>
<evidence type="ECO:0000256" key="1">
    <source>
        <dbReference type="ARBA" id="ARBA00004123"/>
    </source>
</evidence>
<evidence type="ECO:0000256" key="4">
    <source>
        <dbReference type="ARBA" id="ARBA00023242"/>
    </source>
</evidence>
<feature type="compositionally biased region" description="Basic and acidic residues" evidence="5">
    <location>
        <begin position="616"/>
        <end position="628"/>
    </location>
</feature>
<keyword evidence="3" id="KW-0866">Nonsense-mediated mRNA decay</keyword>
<dbReference type="EMBL" id="GGFJ01002761">
    <property type="protein sequence ID" value="MBW51902.1"/>
    <property type="molecule type" value="Transcribed_RNA"/>
</dbReference>
<feature type="compositionally biased region" description="Basic and acidic residues" evidence="5">
    <location>
        <begin position="381"/>
        <end position="424"/>
    </location>
</feature>
<sequence length="697" mass="77127">MDPPRESEKADRARQDPGAGTGGPKKPDNKARKDKNKENKGKDGGGTGGKDPAGGAKRGKKSKKDVVKPMTRVVVRHLPPTMTEEQFREEISVEGAFPKHEEFYFVGPDWSLGMSATSRAYIKFTNPDDVLLFTHRFDGYTFLDSKGAEFLALVEYAPFQKLPKNRSRSKPDPKCNTIESDPLFIAFKEALEAEEREAQQGRGTQEFSFNLEPEEKIVMTPLLEYVAQRKLEKRDERRRKQEEKRKAREEERSMRKSQIAQAIPESIKEEKEITEIMVRTVPSRLDPAQNASKGGGSDNKKGGGGGEGGGKHKDDKKARNRNNNKDYKDNKDGKDRDRKDRKQEEDNNRQPTGQRKGDNEKNASKKFADRDKVPKKILTASDRDKTKDDPRASQKKNGRPEKPEKEKPRKGDKMQDALHVDRGGGDPPPSDIAPSGVEPSAEVAVAVGKKESKRYSERRKETRARAETRFAEQSDSRNDAKIDVKKSVLMADVPAFIPKQKTTIILHGPSSTATSNPPSLPSPIPIAATNTTTSSQGVVSEGNETTDNGKSPSPDALLEAGDVLGTGGGSEGKRTAADEEQIRRKLKEAREARKIRNKDRPSMEIYQPRKRIGAAKSEEERWDSDRPSDSVSTAPASMAADGANERRHRLTKKASDRQTHSDRKAARRKNSSDADITPNEAAEVAGSAPPAGSLPEV</sequence>
<evidence type="ECO:0000313" key="7">
    <source>
        <dbReference type="EMBL" id="MBW51902.1"/>
    </source>
</evidence>
<dbReference type="Gene3D" id="3.30.70.330">
    <property type="match status" value="1"/>
</dbReference>
<feature type="region of interest" description="Disordered" evidence="5">
    <location>
        <begin position="507"/>
        <end position="697"/>
    </location>
</feature>
<feature type="compositionally biased region" description="Polar residues" evidence="5">
    <location>
        <begin position="529"/>
        <end position="551"/>
    </location>
</feature>
<proteinExistence type="inferred from homology"/>
<feature type="compositionally biased region" description="Basic and acidic residues" evidence="5">
    <location>
        <begin position="309"/>
        <end position="348"/>
    </location>
</feature>
<dbReference type="PANTHER" id="PTHR13112">
    <property type="entry name" value="UPF3 REGULATOR OF NONSENSE TRANSCRIPTS-LIKE PROTEIN"/>
    <property type="match status" value="1"/>
</dbReference>
<keyword evidence="4" id="KW-0539">Nucleus</keyword>
<reference evidence="7" key="1">
    <citation type="submission" date="2018-01" db="EMBL/GenBank/DDBJ databases">
        <title>An insight into the sialome of Amazonian anophelines.</title>
        <authorList>
            <person name="Ribeiro J.M."/>
            <person name="Scarpassa V."/>
            <person name="Calvo E."/>
        </authorList>
    </citation>
    <scope>NUCLEOTIDE SEQUENCE</scope>
    <source>
        <tissue evidence="7">Salivary glands</tissue>
    </source>
</reference>
<feature type="compositionally biased region" description="Gly residues" evidence="5">
    <location>
        <begin position="293"/>
        <end position="308"/>
    </location>
</feature>
<dbReference type="GO" id="GO:0000184">
    <property type="term" value="P:nuclear-transcribed mRNA catabolic process, nonsense-mediated decay"/>
    <property type="evidence" value="ECO:0007669"/>
    <property type="project" value="UniProtKB-KW"/>
</dbReference>
<evidence type="ECO:0000259" key="6">
    <source>
        <dbReference type="Pfam" id="PF03467"/>
    </source>
</evidence>
<feature type="compositionally biased region" description="Basic and acidic residues" evidence="5">
    <location>
        <begin position="355"/>
        <end position="374"/>
    </location>
</feature>
<name>A0A2M4BFT5_9DIPT</name>
<feature type="region of interest" description="Disordered" evidence="5">
    <location>
        <begin position="1"/>
        <end position="69"/>
    </location>
</feature>
<accession>A0A2M4BFT5</accession>
<dbReference type="GO" id="GO:0045727">
    <property type="term" value="P:positive regulation of translation"/>
    <property type="evidence" value="ECO:0007669"/>
    <property type="project" value="TreeGrafter"/>
</dbReference>
<dbReference type="SUPFAM" id="SSF54928">
    <property type="entry name" value="RNA-binding domain, RBD"/>
    <property type="match status" value="1"/>
</dbReference>
<organism evidence="7">
    <name type="scientific">Anopheles marajoara</name>
    <dbReference type="NCBI Taxonomy" id="58244"/>
    <lineage>
        <taxon>Eukaryota</taxon>
        <taxon>Metazoa</taxon>
        <taxon>Ecdysozoa</taxon>
        <taxon>Arthropoda</taxon>
        <taxon>Hexapoda</taxon>
        <taxon>Insecta</taxon>
        <taxon>Pterygota</taxon>
        <taxon>Neoptera</taxon>
        <taxon>Endopterygota</taxon>
        <taxon>Diptera</taxon>
        <taxon>Nematocera</taxon>
        <taxon>Culicoidea</taxon>
        <taxon>Culicidae</taxon>
        <taxon>Anophelinae</taxon>
        <taxon>Anopheles</taxon>
    </lineage>
</organism>
<dbReference type="InterPro" id="IPR035979">
    <property type="entry name" value="RBD_domain_sf"/>
</dbReference>
<dbReference type="InterPro" id="IPR012677">
    <property type="entry name" value="Nucleotide-bd_a/b_plait_sf"/>
</dbReference>
<comment type="similarity">
    <text evidence="2">Belongs to the RENT3 family.</text>
</comment>
<dbReference type="AlphaFoldDB" id="A0A2M4BFT5"/>
<dbReference type="Pfam" id="PF03467">
    <property type="entry name" value="Smg4_UPF3"/>
    <property type="match status" value="1"/>
</dbReference>
<feature type="compositionally biased region" description="Basic and acidic residues" evidence="5">
    <location>
        <begin position="1"/>
        <end position="15"/>
    </location>
</feature>
<dbReference type="GO" id="GO:0005730">
    <property type="term" value="C:nucleolus"/>
    <property type="evidence" value="ECO:0007669"/>
    <property type="project" value="TreeGrafter"/>
</dbReference>
<feature type="region of interest" description="Disordered" evidence="5">
    <location>
        <begin position="232"/>
        <end position="480"/>
    </location>
</feature>
<feature type="domain" description="UPF3" evidence="6">
    <location>
        <begin position="70"/>
        <end position="230"/>
    </location>
</feature>
<evidence type="ECO:0000256" key="3">
    <source>
        <dbReference type="ARBA" id="ARBA00023161"/>
    </source>
</evidence>
<protein>
    <submittedName>
        <fullName evidence="7">Putative nonsense-mediated decay protein upf3</fullName>
    </submittedName>
</protein>
<feature type="compositionally biased region" description="Basic and acidic residues" evidence="5">
    <location>
        <begin position="232"/>
        <end position="254"/>
    </location>
</feature>
<dbReference type="GO" id="GO:0003729">
    <property type="term" value="F:mRNA binding"/>
    <property type="evidence" value="ECO:0007669"/>
    <property type="project" value="TreeGrafter"/>
</dbReference>
<evidence type="ECO:0000256" key="2">
    <source>
        <dbReference type="ARBA" id="ARBA00005991"/>
    </source>
</evidence>
<dbReference type="GO" id="GO:0005737">
    <property type="term" value="C:cytoplasm"/>
    <property type="evidence" value="ECO:0007669"/>
    <property type="project" value="TreeGrafter"/>
</dbReference>
<evidence type="ECO:0000256" key="5">
    <source>
        <dbReference type="SAM" id="MobiDB-lite"/>
    </source>
</evidence>
<feature type="compositionally biased region" description="Basic and acidic residues" evidence="5">
    <location>
        <begin position="448"/>
        <end position="480"/>
    </location>
</feature>
<dbReference type="InterPro" id="IPR005120">
    <property type="entry name" value="UPF3_dom"/>
</dbReference>